<evidence type="ECO:0000313" key="2">
    <source>
        <dbReference type="Proteomes" id="UP000829447"/>
    </source>
</evidence>
<accession>A0ACC5XF64</accession>
<dbReference type="Proteomes" id="UP000829447">
    <property type="component" value="Linkage Group LG19"/>
</dbReference>
<comment type="caution">
    <text evidence="1">The sequence shown here is derived from an EMBL/GenBank/DDBJ whole genome shotgun (WGS) entry which is preliminary data.</text>
</comment>
<keyword evidence="2" id="KW-1185">Reference proteome</keyword>
<evidence type="ECO:0000313" key="1">
    <source>
        <dbReference type="EMBL" id="MCI4389746.1"/>
    </source>
</evidence>
<sequence>MATEESNGAEFQEKTGLKRKLTGPPRLLLGKSRSPGQDEKKSRKHRRPNNDDTPMDTEKDQQSTELHELTSPESPETLLTPELDGGPCMDLQDECLETTSNLEENTKKRRRRSKAGATIRRIFSCVRRRKELGMKAVEDAEENTNYGGHNSIQDKELLTHPCDSLKMKHEQEQGKKISARKFKVRMWHIFRKHSSKGKQEHEEHGGGRCNDTFTEISSETSVDRHISGPAEPPAVDEQQNESSGINEDATRIHEENCLESQDPKNEVMEMISLDVEVNVDSNAVFVHESNQHPSESHFPCLEDEEEPKIQISEAPLTGIVESYSNPEDSRMFPEDLVTDDMVVDVPVENANVFKCKPVIMIEDVHSSDEENDDLFENTAPQYGTLSPLLALNGSCYTLKTSDNRFSEILLAQTALSLVRAAISGAVEQLSAELQSRQMDRDHV</sequence>
<name>A0ACC5XF64_PANGG</name>
<reference evidence="1 2" key="1">
    <citation type="journal article" date="2022" name="bioRxiv">
        <title>An ancient truncated duplication of the anti-Mullerian hormone receptor type 2 gene is a potential conserved master sex determinant in the Pangasiidae catfish family.</title>
        <authorList>
            <person name="Wen M."/>
            <person name="Pan Q."/>
            <person name="Jouanno E."/>
            <person name="Montfort J."/>
            <person name="Zahm M."/>
            <person name="Cabau C."/>
            <person name="Klopp C."/>
            <person name="Iampietro C."/>
            <person name="Roques C."/>
            <person name="Bouchez O."/>
            <person name="Castinel A."/>
            <person name="Donnadieu C."/>
            <person name="Parrinello H."/>
            <person name="Poncet C."/>
            <person name="Belmonte E."/>
            <person name="Gautier V."/>
            <person name="Avarre J.-C."/>
            <person name="Dugue R."/>
            <person name="Gustiano R."/>
            <person name="Ha T.T.T."/>
            <person name="Campet M."/>
            <person name="Sriphairoj K."/>
            <person name="Ribolli J."/>
            <person name="de Almeida F.L."/>
            <person name="Desvignes T."/>
            <person name="Postlethwait J.H."/>
            <person name="Bucao C.F."/>
            <person name="Robinson-Rechavi M."/>
            <person name="Bobe J."/>
            <person name="Herpin A."/>
            <person name="Guiguen Y."/>
        </authorList>
    </citation>
    <scope>NUCLEOTIDE SEQUENCE [LARGE SCALE GENOMIC DNA]</scope>
    <source>
        <strain evidence="1">YG-Dec2019</strain>
    </source>
</reference>
<gene>
    <name evidence="1" type="ORF">PGIGA_G00101940</name>
</gene>
<organism evidence="1 2">
    <name type="scientific">Pangasianodon gigas</name>
    <name type="common">Mekong giant catfish</name>
    <name type="synonym">Pangasius gigas</name>
    <dbReference type="NCBI Taxonomy" id="30993"/>
    <lineage>
        <taxon>Eukaryota</taxon>
        <taxon>Metazoa</taxon>
        <taxon>Chordata</taxon>
        <taxon>Craniata</taxon>
        <taxon>Vertebrata</taxon>
        <taxon>Euteleostomi</taxon>
        <taxon>Actinopterygii</taxon>
        <taxon>Neopterygii</taxon>
        <taxon>Teleostei</taxon>
        <taxon>Ostariophysi</taxon>
        <taxon>Siluriformes</taxon>
        <taxon>Pangasiidae</taxon>
        <taxon>Pangasianodon</taxon>
    </lineage>
</organism>
<proteinExistence type="predicted"/>
<protein>
    <submittedName>
        <fullName evidence="1">Uncharacterized protein</fullName>
    </submittedName>
</protein>
<dbReference type="EMBL" id="CM040472">
    <property type="protein sequence ID" value="MCI4389746.1"/>
    <property type="molecule type" value="Genomic_DNA"/>
</dbReference>